<gene>
    <name evidence="6" type="ORF">IAA96_08665</name>
</gene>
<evidence type="ECO:0000259" key="5">
    <source>
        <dbReference type="PROSITE" id="PS50977"/>
    </source>
</evidence>
<feature type="domain" description="HTH tetR-type" evidence="5">
    <location>
        <begin position="8"/>
        <end position="68"/>
    </location>
</feature>
<dbReference type="PANTHER" id="PTHR47506">
    <property type="entry name" value="TRANSCRIPTIONAL REGULATORY PROTEIN"/>
    <property type="match status" value="1"/>
</dbReference>
<reference evidence="6" key="2">
    <citation type="journal article" date="2021" name="PeerJ">
        <title>Extensive microbial diversity within the chicken gut microbiome revealed by metagenomics and culture.</title>
        <authorList>
            <person name="Gilroy R."/>
            <person name="Ravi A."/>
            <person name="Getino M."/>
            <person name="Pursley I."/>
            <person name="Horton D.L."/>
            <person name="Alikhan N.F."/>
            <person name="Baker D."/>
            <person name="Gharbi K."/>
            <person name="Hall N."/>
            <person name="Watson M."/>
            <person name="Adriaenssens E.M."/>
            <person name="Foster-Nyarko E."/>
            <person name="Jarju S."/>
            <person name="Secka A."/>
            <person name="Antonio M."/>
            <person name="Oren A."/>
            <person name="Chaudhuri R.R."/>
            <person name="La Ragione R."/>
            <person name="Hildebrand F."/>
            <person name="Pallen M.J."/>
        </authorList>
    </citation>
    <scope>NUCLEOTIDE SEQUENCE</scope>
    <source>
        <strain evidence="6">B3-4054</strain>
    </source>
</reference>
<dbReference type="InterPro" id="IPR036271">
    <property type="entry name" value="Tet_transcr_reg_TetR-rel_C_sf"/>
</dbReference>
<evidence type="ECO:0000256" key="4">
    <source>
        <dbReference type="PROSITE-ProRule" id="PRU00335"/>
    </source>
</evidence>
<evidence type="ECO:0000313" key="6">
    <source>
        <dbReference type="EMBL" id="MBO8451160.1"/>
    </source>
</evidence>
<keyword evidence="2 4" id="KW-0238">DNA-binding</keyword>
<evidence type="ECO:0000256" key="1">
    <source>
        <dbReference type="ARBA" id="ARBA00023015"/>
    </source>
</evidence>
<dbReference type="Gene3D" id="1.10.10.60">
    <property type="entry name" value="Homeodomain-like"/>
    <property type="match status" value="1"/>
</dbReference>
<accession>A0A9D9ER25</accession>
<reference evidence="6" key="1">
    <citation type="submission" date="2020-10" db="EMBL/GenBank/DDBJ databases">
        <authorList>
            <person name="Gilroy R."/>
        </authorList>
    </citation>
    <scope>NUCLEOTIDE SEQUENCE</scope>
    <source>
        <strain evidence="6">B3-4054</strain>
    </source>
</reference>
<dbReference type="InterPro" id="IPR001647">
    <property type="entry name" value="HTH_TetR"/>
</dbReference>
<dbReference type="InterPro" id="IPR009057">
    <property type="entry name" value="Homeodomain-like_sf"/>
</dbReference>
<dbReference type="SUPFAM" id="SSF46689">
    <property type="entry name" value="Homeodomain-like"/>
    <property type="match status" value="1"/>
</dbReference>
<dbReference type="AlphaFoldDB" id="A0A9D9ER25"/>
<dbReference type="PANTHER" id="PTHR47506:SF6">
    <property type="entry name" value="HTH-TYPE TRANSCRIPTIONAL REPRESSOR NEMR"/>
    <property type="match status" value="1"/>
</dbReference>
<dbReference type="Pfam" id="PF00440">
    <property type="entry name" value="TetR_N"/>
    <property type="match status" value="1"/>
</dbReference>
<dbReference type="EMBL" id="JADIMS010000159">
    <property type="protein sequence ID" value="MBO8451160.1"/>
    <property type="molecule type" value="Genomic_DNA"/>
</dbReference>
<evidence type="ECO:0000256" key="2">
    <source>
        <dbReference type="ARBA" id="ARBA00023125"/>
    </source>
</evidence>
<sequence>MAVVVEHEKRRADILEKALAVFAEEGYADVTYQKIADRCGITRTTLYHYFKDKREIFILTIRQFMDRVEKELHEIMKRNFTSYAKQLKAVILSIVGICSEHRKLLTVILTYLLQLRKTGADPEERIRRRTLRWRHLFSRILIDGQKNGEFPGVSIKDANNLFYSLLESAVFHIAVLNTIDSKGIAGAVELAVDRLSGAGCPDLR</sequence>
<evidence type="ECO:0000256" key="3">
    <source>
        <dbReference type="ARBA" id="ARBA00023163"/>
    </source>
</evidence>
<proteinExistence type="predicted"/>
<feature type="DNA-binding region" description="H-T-H motif" evidence="4">
    <location>
        <begin position="31"/>
        <end position="50"/>
    </location>
</feature>
<dbReference type="Gene3D" id="1.10.357.10">
    <property type="entry name" value="Tetracycline Repressor, domain 2"/>
    <property type="match status" value="1"/>
</dbReference>
<keyword evidence="3" id="KW-0804">Transcription</keyword>
<dbReference type="PROSITE" id="PS50977">
    <property type="entry name" value="HTH_TETR_2"/>
    <property type="match status" value="1"/>
</dbReference>
<dbReference type="GO" id="GO:0003677">
    <property type="term" value="F:DNA binding"/>
    <property type="evidence" value="ECO:0007669"/>
    <property type="project" value="UniProtKB-UniRule"/>
</dbReference>
<comment type="caution">
    <text evidence="6">The sequence shown here is derived from an EMBL/GenBank/DDBJ whole genome shotgun (WGS) entry which is preliminary data.</text>
</comment>
<evidence type="ECO:0000313" key="7">
    <source>
        <dbReference type="Proteomes" id="UP000823616"/>
    </source>
</evidence>
<dbReference type="PRINTS" id="PR00455">
    <property type="entry name" value="HTHTETR"/>
</dbReference>
<organism evidence="6 7">
    <name type="scientific">Candidatus Avitreponema avistercoris</name>
    <dbReference type="NCBI Taxonomy" id="2840705"/>
    <lineage>
        <taxon>Bacteria</taxon>
        <taxon>Pseudomonadati</taxon>
        <taxon>Spirochaetota</taxon>
        <taxon>Spirochaetia</taxon>
        <taxon>Spirochaetales</taxon>
        <taxon>Candidatus Avitreponema</taxon>
    </lineage>
</organism>
<name>A0A9D9ER25_9SPIR</name>
<dbReference type="Proteomes" id="UP000823616">
    <property type="component" value="Unassembled WGS sequence"/>
</dbReference>
<protein>
    <submittedName>
        <fullName evidence="6">TetR/AcrR family transcriptional regulator</fullName>
    </submittedName>
</protein>
<keyword evidence="1" id="KW-0805">Transcription regulation</keyword>
<dbReference type="SUPFAM" id="SSF48498">
    <property type="entry name" value="Tetracyclin repressor-like, C-terminal domain"/>
    <property type="match status" value="1"/>
</dbReference>